<reference evidence="1 2" key="1">
    <citation type="submission" date="2022-06" db="EMBL/GenBank/DDBJ databases">
        <title>Thiomicrohabdus sp. nov, an obligately chemolithoautotrophic, sulfur-oxidizing bacterium isolated from beach of Guanyin Mountain. Amoy.</title>
        <authorList>
            <person name="Zhu H."/>
        </authorList>
    </citation>
    <scope>NUCLEOTIDE SEQUENCE [LARGE SCALE GENOMIC DNA]</scope>
    <source>
        <strain evidence="1 2">XGS-01</strain>
    </source>
</reference>
<dbReference type="Proteomes" id="UP001222275">
    <property type="component" value="Chromosome"/>
</dbReference>
<dbReference type="RefSeq" id="WP_275595885.1">
    <property type="nucleotide sequence ID" value="NZ_CP102381.1"/>
</dbReference>
<sequence>MNELVNSYCEAFQELNRDYYLREHPEAWKIYDVSLSAGGVAVMYPKRFLPGRHLTSYICFYEQGRTITVKALFARCETNPVQMLERNAFYFEFPDPKNQYFLELEIERLQIEKASNHCVNYQLLSNLEGV</sequence>
<keyword evidence="2" id="KW-1185">Reference proteome</keyword>
<protein>
    <recommendedName>
        <fullName evidence="3">PilZ domain-containing protein</fullName>
    </recommendedName>
</protein>
<dbReference type="EMBL" id="CP102381">
    <property type="protein sequence ID" value="WEJ63629.1"/>
    <property type="molecule type" value="Genomic_DNA"/>
</dbReference>
<gene>
    <name evidence="1" type="ORF">NR989_05075</name>
</gene>
<proteinExistence type="predicted"/>
<evidence type="ECO:0000313" key="1">
    <source>
        <dbReference type="EMBL" id="WEJ63629.1"/>
    </source>
</evidence>
<name>A0ABY8CCD1_9GAMM</name>
<organism evidence="1 2">
    <name type="scientific">Thiomicrorhabdus lithotrophica</name>
    <dbReference type="NCBI Taxonomy" id="2949997"/>
    <lineage>
        <taxon>Bacteria</taxon>
        <taxon>Pseudomonadati</taxon>
        <taxon>Pseudomonadota</taxon>
        <taxon>Gammaproteobacteria</taxon>
        <taxon>Thiotrichales</taxon>
        <taxon>Piscirickettsiaceae</taxon>
        <taxon>Thiomicrorhabdus</taxon>
    </lineage>
</organism>
<evidence type="ECO:0000313" key="2">
    <source>
        <dbReference type="Proteomes" id="UP001222275"/>
    </source>
</evidence>
<accession>A0ABY8CCD1</accession>
<evidence type="ECO:0008006" key="3">
    <source>
        <dbReference type="Google" id="ProtNLM"/>
    </source>
</evidence>